<dbReference type="PANTHER" id="PTHR10885">
    <property type="entry name" value="ISOPENTENYL-DIPHOSPHATE DELTA-ISOMERASE"/>
    <property type="match status" value="1"/>
</dbReference>
<evidence type="ECO:0000256" key="4">
    <source>
        <dbReference type="ARBA" id="ARBA00022490"/>
    </source>
</evidence>
<keyword evidence="9 12" id="KW-0413">Isomerase</keyword>
<dbReference type="AlphaFoldDB" id="A0A4U0GUI5"/>
<dbReference type="GO" id="GO:0046872">
    <property type="term" value="F:metal ion binding"/>
    <property type="evidence" value="ECO:0007669"/>
    <property type="project" value="UniProtKB-KW"/>
</dbReference>
<keyword evidence="4" id="KW-0963">Cytoplasm</keyword>
<dbReference type="CDD" id="cd02885">
    <property type="entry name" value="NUDIX_IPP_Isomerase"/>
    <property type="match status" value="1"/>
</dbReference>
<dbReference type="GO" id="GO:0009240">
    <property type="term" value="P:isopentenyl diphosphate biosynthetic process"/>
    <property type="evidence" value="ECO:0007669"/>
    <property type="project" value="TreeGrafter"/>
</dbReference>
<dbReference type="RefSeq" id="WP_136822538.1">
    <property type="nucleotide sequence ID" value="NZ_BMJX01000007.1"/>
</dbReference>
<evidence type="ECO:0000256" key="2">
    <source>
        <dbReference type="ARBA" id="ARBA00007579"/>
    </source>
</evidence>
<dbReference type="PIRSF" id="PIRSF018427">
    <property type="entry name" value="Isopntndiph_ism"/>
    <property type="match status" value="1"/>
</dbReference>
<evidence type="ECO:0000256" key="7">
    <source>
        <dbReference type="ARBA" id="ARBA00023211"/>
    </source>
</evidence>
<dbReference type="GO" id="GO:0005737">
    <property type="term" value="C:cytoplasm"/>
    <property type="evidence" value="ECO:0007669"/>
    <property type="project" value="TreeGrafter"/>
</dbReference>
<dbReference type="Proteomes" id="UP000309872">
    <property type="component" value="Unassembled WGS sequence"/>
</dbReference>
<dbReference type="SUPFAM" id="SSF55811">
    <property type="entry name" value="Nudix"/>
    <property type="match status" value="1"/>
</dbReference>
<organism evidence="12 13">
    <name type="scientific">Sphingobacterium alkalisoli</name>
    <dbReference type="NCBI Taxonomy" id="1874115"/>
    <lineage>
        <taxon>Bacteria</taxon>
        <taxon>Pseudomonadati</taxon>
        <taxon>Bacteroidota</taxon>
        <taxon>Sphingobacteriia</taxon>
        <taxon>Sphingobacteriales</taxon>
        <taxon>Sphingobacteriaceae</taxon>
        <taxon>Sphingobacterium</taxon>
    </lineage>
</organism>
<name>A0A4U0GUI5_9SPHI</name>
<evidence type="ECO:0000259" key="11">
    <source>
        <dbReference type="PROSITE" id="PS51462"/>
    </source>
</evidence>
<proteinExistence type="inferred from homology"/>
<keyword evidence="8" id="KW-0414">Isoprene biosynthesis</keyword>
<dbReference type="GO" id="GO:0050992">
    <property type="term" value="P:dimethylallyl diphosphate biosynthetic process"/>
    <property type="evidence" value="ECO:0007669"/>
    <property type="project" value="UniProtKB-UniPathway"/>
</dbReference>
<reference evidence="12 13" key="1">
    <citation type="submission" date="2019-04" db="EMBL/GenBank/DDBJ databases">
        <title>Sphingobacterium olei sp. nov., isolated from oil-contaminated soil.</title>
        <authorList>
            <person name="Liu B."/>
        </authorList>
    </citation>
    <scope>NUCLEOTIDE SEQUENCE [LARGE SCALE GENOMIC DNA]</scope>
    <source>
        <strain evidence="12 13">Y3L14</strain>
    </source>
</reference>
<dbReference type="InterPro" id="IPR000086">
    <property type="entry name" value="NUDIX_hydrolase_dom"/>
</dbReference>
<evidence type="ECO:0000256" key="3">
    <source>
        <dbReference type="ARBA" id="ARBA00012057"/>
    </source>
</evidence>
<dbReference type="Gene3D" id="3.90.79.10">
    <property type="entry name" value="Nucleoside Triphosphate Pyrophosphohydrolase"/>
    <property type="match status" value="1"/>
</dbReference>
<feature type="domain" description="Nudix hydrolase" evidence="11">
    <location>
        <begin position="29"/>
        <end position="161"/>
    </location>
</feature>
<keyword evidence="6" id="KW-0460">Magnesium</keyword>
<evidence type="ECO:0000256" key="9">
    <source>
        <dbReference type="ARBA" id="ARBA00023235"/>
    </source>
</evidence>
<gene>
    <name evidence="12" type="ORF">FAZ19_19990</name>
</gene>
<accession>A0A4U0GUI5</accession>
<dbReference type="Pfam" id="PF00293">
    <property type="entry name" value="NUDIX"/>
    <property type="match status" value="1"/>
</dbReference>
<dbReference type="GO" id="GO:0004452">
    <property type="term" value="F:isopentenyl-diphosphate delta-isomerase activity"/>
    <property type="evidence" value="ECO:0007669"/>
    <property type="project" value="UniProtKB-UniRule"/>
</dbReference>
<keyword evidence="7" id="KW-0464">Manganese</keyword>
<keyword evidence="5" id="KW-0479">Metal-binding</keyword>
<dbReference type="NCBIfam" id="TIGR02150">
    <property type="entry name" value="IPP_isom_1"/>
    <property type="match status" value="1"/>
</dbReference>
<evidence type="ECO:0000256" key="5">
    <source>
        <dbReference type="ARBA" id="ARBA00022723"/>
    </source>
</evidence>
<dbReference type="UniPathway" id="UPA00059">
    <property type="reaction ID" value="UER00104"/>
</dbReference>
<evidence type="ECO:0000313" key="13">
    <source>
        <dbReference type="Proteomes" id="UP000309872"/>
    </source>
</evidence>
<dbReference type="InterPro" id="IPR015797">
    <property type="entry name" value="NUDIX_hydrolase-like_dom_sf"/>
</dbReference>
<dbReference type="EMBL" id="SUKA01000007">
    <property type="protein sequence ID" value="TJY62751.1"/>
    <property type="molecule type" value="Genomic_DNA"/>
</dbReference>
<dbReference type="InterPro" id="IPR011876">
    <property type="entry name" value="IsopentenylPP_isomerase_typ1"/>
</dbReference>
<dbReference type="EC" id="5.3.3.2" evidence="3 10"/>
<dbReference type="HAMAP" id="MF_00202">
    <property type="entry name" value="Idi"/>
    <property type="match status" value="1"/>
</dbReference>
<comment type="similarity">
    <text evidence="2">Belongs to the IPP isomerase type 1 family.</text>
</comment>
<evidence type="ECO:0000256" key="1">
    <source>
        <dbReference type="ARBA" id="ARBA00004826"/>
    </source>
</evidence>
<comment type="pathway">
    <text evidence="1">Isoprenoid biosynthesis; dimethylallyl diphosphate biosynthesis; dimethylallyl diphosphate from isopentenyl diphosphate: step 1/1.</text>
</comment>
<evidence type="ECO:0000256" key="10">
    <source>
        <dbReference type="NCBIfam" id="TIGR02150"/>
    </source>
</evidence>
<dbReference type="NCBIfam" id="NF002995">
    <property type="entry name" value="PRK03759.1"/>
    <property type="match status" value="1"/>
</dbReference>
<keyword evidence="13" id="KW-1185">Reference proteome</keyword>
<dbReference type="PANTHER" id="PTHR10885:SF0">
    <property type="entry name" value="ISOPENTENYL-DIPHOSPHATE DELTA-ISOMERASE"/>
    <property type="match status" value="1"/>
</dbReference>
<dbReference type="PROSITE" id="PS51462">
    <property type="entry name" value="NUDIX"/>
    <property type="match status" value="1"/>
</dbReference>
<sequence length="179" mass="21108">MERNRVVLVDERDVALCVMDKMEAHRLGLLHRAFSVFIFNREGDMLIHQRADSKYHGGGLWTNACCSHPQWDEDITESAVERLRYEMGLVCPLEKSFSFIYKIPVENKLIEHEYDHVFVGYTDDEPDPNPTEIQNYRWVSLMELEREVSERPQDFTYWFKMALEQVVCNNFKTPASRIG</sequence>
<dbReference type="InterPro" id="IPR056375">
    <property type="entry name" value="Idi_bact"/>
</dbReference>
<evidence type="ECO:0000313" key="12">
    <source>
        <dbReference type="EMBL" id="TJY62751.1"/>
    </source>
</evidence>
<dbReference type="OrthoDB" id="9809458at2"/>
<comment type="caution">
    <text evidence="12">The sequence shown here is derived from an EMBL/GenBank/DDBJ whole genome shotgun (WGS) entry which is preliminary data.</text>
</comment>
<evidence type="ECO:0000256" key="6">
    <source>
        <dbReference type="ARBA" id="ARBA00022842"/>
    </source>
</evidence>
<evidence type="ECO:0000256" key="8">
    <source>
        <dbReference type="ARBA" id="ARBA00023229"/>
    </source>
</evidence>
<protein>
    <recommendedName>
        <fullName evidence="3 10">Isopentenyl-diphosphate delta-isomerase</fullName>
        <ecNumber evidence="3 10">5.3.3.2</ecNumber>
    </recommendedName>
</protein>